<evidence type="ECO:0000256" key="1">
    <source>
        <dbReference type="ARBA" id="ARBA00004141"/>
    </source>
</evidence>
<organism evidence="7 8">
    <name type="scientific">Pseudomonas gingeri</name>
    <dbReference type="NCBI Taxonomy" id="117681"/>
    <lineage>
        <taxon>Bacteria</taxon>
        <taxon>Pseudomonadati</taxon>
        <taxon>Pseudomonadota</taxon>
        <taxon>Gammaproteobacteria</taxon>
        <taxon>Pseudomonadales</taxon>
        <taxon>Pseudomonadaceae</taxon>
        <taxon>Pseudomonas</taxon>
    </lineage>
</organism>
<protein>
    <submittedName>
        <fullName evidence="7">Cytosine permease</fullName>
    </submittedName>
</protein>
<comment type="caution">
    <text evidence="7">The sequence shown here is derived from an EMBL/GenBank/DDBJ whole genome shotgun (WGS) entry which is preliminary data.</text>
</comment>
<dbReference type="GO" id="GO:0015209">
    <property type="term" value="F:cytosine transmembrane transporter activity"/>
    <property type="evidence" value="ECO:0007669"/>
    <property type="project" value="InterPro"/>
</dbReference>
<dbReference type="RefSeq" id="WP_177063158.1">
    <property type="nucleotide sequence ID" value="NZ_JACAPS010000055.1"/>
</dbReference>
<dbReference type="PANTHER" id="PTHR30569">
    <property type="entry name" value="CYTOSINE TRANSPORTER CODB"/>
    <property type="match status" value="1"/>
</dbReference>
<feature type="transmembrane region" description="Helical" evidence="6">
    <location>
        <begin position="166"/>
        <end position="184"/>
    </location>
</feature>
<evidence type="ECO:0000256" key="4">
    <source>
        <dbReference type="ARBA" id="ARBA00022989"/>
    </source>
</evidence>
<name>A0A7Y7YG26_9PSED</name>
<keyword evidence="3 6" id="KW-0812">Transmembrane</keyword>
<evidence type="ECO:0000313" key="7">
    <source>
        <dbReference type="EMBL" id="NWC35768.1"/>
    </source>
</evidence>
<feature type="transmembrane region" description="Helical" evidence="6">
    <location>
        <begin position="21"/>
        <end position="46"/>
    </location>
</feature>
<dbReference type="InterPro" id="IPR001248">
    <property type="entry name" value="Pur-cyt_permease"/>
</dbReference>
<evidence type="ECO:0000256" key="3">
    <source>
        <dbReference type="ARBA" id="ARBA00022692"/>
    </source>
</evidence>
<evidence type="ECO:0000313" key="8">
    <source>
        <dbReference type="Proteomes" id="UP000520592"/>
    </source>
</evidence>
<feature type="transmembrane region" description="Helical" evidence="6">
    <location>
        <begin position="378"/>
        <end position="398"/>
    </location>
</feature>
<feature type="transmembrane region" description="Helical" evidence="6">
    <location>
        <begin position="104"/>
        <end position="125"/>
    </location>
</feature>
<keyword evidence="5 6" id="KW-0472">Membrane</keyword>
<dbReference type="GO" id="GO:0005886">
    <property type="term" value="C:plasma membrane"/>
    <property type="evidence" value="ECO:0007669"/>
    <property type="project" value="TreeGrafter"/>
</dbReference>
<dbReference type="EMBL" id="JACAQD010000035">
    <property type="protein sequence ID" value="NWC35768.1"/>
    <property type="molecule type" value="Genomic_DNA"/>
</dbReference>
<feature type="transmembrane region" description="Helical" evidence="6">
    <location>
        <begin position="316"/>
        <end position="333"/>
    </location>
</feature>
<evidence type="ECO:0000256" key="5">
    <source>
        <dbReference type="ARBA" id="ARBA00023136"/>
    </source>
</evidence>
<dbReference type="InterPro" id="IPR030191">
    <property type="entry name" value="CodB"/>
</dbReference>
<feature type="transmembrane region" description="Helical" evidence="6">
    <location>
        <begin position="339"/>
        <end position="366"/>
    </location>
</feature>
<sequence>MSRLNKTVNPKSSMKYRQNNVAETHLIGGIRIALVLLGVMIALPAFMMGASISRTLGVMGGIQASLIGGLVLALVALPAAIAGAQSRKNSYQLIQQAFGERGGLLVNVVIVIAILGWFGVIAMMFGRAFQPTLPTTLATIPVSWLAFFGCTLMTLLAIFGFRALDLLSVLASPFKIVVLLWTLIAALTNVKWSTALETVPTHDFSMTTGISMVVGGIMTGAVLAPDISRFARTPKQAAFACALAYGVGFPLVLILSGIPSVATGQMDIVTIMLSLGLGIPAMIAVLLIALTTNAYNLYASTLILSTLTPLRPKWQLVLAAAGVGTTAGLMGISEGFVPYLILLSISIPPIAGVYLTNYYLGARLALTGEVTQWRTEAFLAWIAGSGFAYTANHIHFVVTSIPPLDSLLVSSLTYVCLRYLMARAQVARLQRQDS</sequence>
<dbReference type="Pfam" id="PF02133">
    <property type="entry name" value="Transp_cyt_pur"/>
    <property type="match status" value="1"/>
</dbReference>
<reference evidence="7 8" key="1">
    <citation type="submission" date="2020-04" db="EMBL/GenBank/DDBJ databases">
        <title>Molecular characterization of pseudomonads from Agaricus bisporus reveal novel blotch 2 pathogens in Western Europe.</title>
        <authorList>
            <person name="Taparia T."/>
            <person name="Krijger M."/>
            <person name="Haynes E."/>
            <person name="Elpinstone J.G."/>
            <person name="Noble R."/>
            <person name="Van Der Wolf J."/>
        </authorList>
    </citation>
    <scope>NUCLEOTIDE SEQUENCE [LARGE SCALE GENOMIC DNA]</scope>
    <source>
        <strain evidence="7 8">IPO3737</strain>
    </source>
</reference>
<accession>A0A7Y7YG26</accession>
<dbReference type="Gene3D" id="1.10.4160.10">
    <property type="entry name" value="Hydantoin permease"/>
    <property type="match status" value="1"/>
</dbReference>
<gene>
    <name evidence="7" type="ORF">HX876_25700</name>
</gene>
<feature type="transmembrane region" description="Helical" evidence="6">
    <location>
        <begin position="137"/>
        <end position="159"/>
    </location>
</feature>
<evidence type="ECO:0000256" key="6">
    <source>
        <dbReference type="SAM" id="Phobius"/>
    </source>
</evidence>
<dbReference type="PANTHER" id="PTHR30569:SF0">
    <property type="entry name" value="CYTOSINE PERMEASE"/>
    <property type="match status" value="1"/>
</dbReference>
<feature type="transmembrane region" description="Helical" evidence="6">
    <location>
        <begin position="237"/>
        <end position="262"/>
    </location>
</feature>
<keyword evidence="4 6" id="KW-1133">Transmembrane helix</keyword>
<evidence type="ECO:0000256" key="2">
    <source>
        <dbReference type="ARBA" id="ARBA00008974"/>
    </source>
</evidence>
<proteinExistence type="inferred from homology"/>
<comment type="similarity">
    <text evidence="2">Belongs to the purine-cytosine permease (2.A.39) family.</text>
</comment>
<feature type="transmembrane region" description="Helical" evidence="6">
    <location>
        <begin position="66"/>
        <end position="84"/>
    </location>
</feature>
<comment type="subcellular location">
    <subcellularLocation>
        <location evidence="1">Membrane</location>
        <topology evidence="1">Multi-pass membrane protein</topology>
    </subcellularLocation>
</comment>
<dbReference type="Proteomes" id="UP000520592">
    <property type="component" value="Unassembled WGS sequence"/>
</dbReference>
<feature type="transmembrane region" description="Helical" evidence="6">
    <location>
        <begin position="268"/>
        <end position="295"/>
    </location>
</feature>
<feature type="transmembrane region" description="Helical" evidence="6">
    <location>
        <begin position="204"/>
        <end position="225"/>
    </location>
</feature>
<dbReference type="AlphaFoldDB" id="A0A7Y7YG26"/>